<comment type="cofactor">
    <cofactor evidence="3">
        <name>Fe(2+)</name>
        <dbReference type="ChEBI" id="CHEBI:29033"/>
    </cofactor>
    <text evidence="3">Binds 1 Fe(2+) ion per subunit.</text>
</comment>
<keyword evidence="3" id="KW-0539">Nucleus</keyword>
<comment type="caution">
    <text evidence="5">The sequence shown here is derived from an EMBL/GenBank/DDBJ whole genome shotgun (WGS) entry which is preliminary data.</text>
</comment>
<dbReference type="Proteomes" id="UP001163823">
    <property type="component" value="Chromosome 2"/>
</dbReference>
<accession>A0AAD7VKM2</accession>
<dbReference type="InterPro" id="IPR003347">
    <property type="entry name" value="JmjC_dom"/>
</dbReference>
<feature type="domain" description="JmjC" evidence="4">
    <location>
        <begin position="145"/>
        <end position="293"/>
    </location>
</feature>
<dbReference type="AlphaFoldDB" id="A0AAD7VKM2"/>
<evidence type="ECO:0000256" key="3">
    <source>
        <dbReference type="RuleBase" id="RU366061"/>
    </source>
</evidence>
<dbReference type="GO" id="GO:0032453">
    <property type="term" value="F:histone H3K4 demethylase activity"/>
    <property type="evidence" value="ECO:0007669"/>
    <property type="project" value="TreeGrafter"/>
</dbReference>
<evidence type="ECO:0000313" key="6">
    <source>
        <dbReference type="Proteomes" id="UP001163823"/>
    </source>
</evidence>
<dbReference type="KEGG" id="qsa:O6P43_002777"/>
<dbReference type="GO" id="GO:0051864">
    <property type="term" value="F:histone H3K36 demethylase activity"/>
    <property type="evidence" value="ECO:0007669"/>
    <property type="project" value="TreeGrafter"/>
</dbReference>
<protein>
    <recommendedName>
        <fullName evidence="3">Bifunctional lysine-specific demethylase and histidyl-hydroxylase</fullName>
        <ecNumber evidence="3">1.14.11.-</ecNumber>
    </recommendedName>
</protein>
<gene>
    <name evidence="5" type="ORF">O6P43_002777</name>
</gene>
<dbReference type="Gene3D" id="2.60.120.650">
    <property type="entry name" value="Cupin"/>
    <property type="match status" value="1"/>
</dbReference>
<dbReference type="PANTHER" id="PTHR13096:SF9">
    <property type="entry name" value="BIFUNCTIONAL LYSINE-SPECIFIC DEMETHYLASE AND HISTIDYL-HYDROXYLASE"/>
    <property type="match status" value="1"/>
</dbReference>
<dbReference type="EMBL" id="JARAOO010000002">
    <property type="protein sequence ID" value="KAJ7979371.1"/>
    <property type="molecule type" value="Genomic_DNA"/>
</dbReference>
<evidence type="ECO:0000256" key="2">
    <source>
        <dbReference type="ARBA" id="ARBA00023004"/>
    </source>
</evidence>
<evidence type="ECO:0000259" key="4">
    <source>
        <dbReference type="PROSITE" id="PS51184"/>
    </source>
</evidence>
<dbReference type="Pfam" id="PF08007">
    <property type="entry name" value="JmjC_2"/>
    <property type="match status" value="1"/>
</dbReference>
<keyword evidence="2 3" id="KW-0408">Iron</keyword>
<dbReference type="SUPFAM" id="SSF51197">
    <property type="entry name" value="Clavaminate synthase-like"/>
    <property type="match status" value="1"/>
</dbReference>
<comment type="similarity">
    <text evidence="3">Belongs to the ROX family.</text>
</comment>
<keyword evidence="3" id="KW-0804">Transcription</keyword>
<comment type="subcellular location">
    <subcellularLocation>
        <location evidence="3">Nucleus</location>
    </subcellularLocation>
</comment>
<sequence length="293" mass="32437">MPIPKPFSLCYLQPSPICTNLSLRSAKLILAFLPALLNSNEIAKGLTALLGLGKFEEKGFNVCLQRRLAFIQNNIWAATGIFCFGETNIRKFSKSVALCSKDDRSVTCLKINLEEDEFPVSILNVAIILINSSVIEQLQKIPSNLSEVFLTILKELWKYVIKCVAAIADTLAFLFGQPSAGANLYLTPPNSQGLACYSDDHCVFVCQIFGSELWKVFSWPSWLLPHLYDPLHSPHGHGSDVDNSAAECREFWLREGDILYIPRGYPLEAHINSSSDDGSAGGRDLLILHFISG</sequence>
<comment type="function">
    <text evidence="3">Oxygenase that can act as both a histone lysine demethylase and a ribosomal histidine hydroxylase.</text>
</comment>
<keyword evidence="3" id="KW-0560">Oxidoreductase</keyword>
<proteinExistence type="inferred from homology"/>
<dbReference type="PROSITE" id="PS51184">
    <property type="entry name" value="JMJC"/>
    <property type="match status" value="1"/>
</dbReference>
<reference evidence="5" key="1">
    <citation type="journal article" date="2023" name="Science">
        <title>Elucidation of the pathway for biosynthesis of saponin adjuvants from the soapbark tree.</title>
        <authorList>
            <person name="Reed J."/>
            <person name="Orme A."/>
            <person name="El-Demerdash A."/>
            <person name="Owen C."/>
            <person name="Martin L.B.B."/>
            <person name="Misra R.C."/>
            <person name="Kikuchi S."/>
            <person name="Rejzek M."/>
            <person name="Martin A.C."/>
            <person name="Harkess A."/>
            <person name="Leebens-Mack J."/>
            <person name="Louveau T."/>
            <person name="Stephenson M.J."/>
            <person name="Osbourn A."/>
        </authorList>
    </citation>
    <scope>NUCLEOTIDE SEQUENCE</scope>
    <source>
        <strain evidence="5">S10</strain>
    </source>
</reference>
<keyword evidence="3" id="KW-0223">Dioxygenase</keyword>
<keyword evidence="6" id="KW-1185">Reference proteome</keyword>
<dbReference type="PANTHER" id="PTHR13096">
    <property type="entry name" value="MINA53 MYC INDUCED NUCLEAR ANTIGEN"/>
    <property type="match status" value="1"/>
</dbReference>
<dbReference type="GO" id="GO:0005506">
    <property type="term" value="F:iron ion binding"/>
    <property type="evidence" value="ECO:0007669"/>
    <property type="project" value="UniProtKB-UniRule"/>
</dbReference>
<evidence type="ECO:0000313" key="5">
    <source>
        <dbReference type="EMBL" id="KAJ7979371.1"/>
    </source>
</evidence>
<keyword evidence="3" id="KW-0805">Transcription regulation</keyword>
<evidence type="ECO:0000256" key="1">
    <source>
        <dbReference type="ARBA" id="ARBA00022723"/>
    </source>
</evidence>
<dbReference type="GO" id="GO:0005730">
    <property type="term" value="C:nucleolus"/>
    <property type="evidence" value="ECO:0007669"/>
    <property type="project" value="TreeGrafter"/>
</dbReference>
<dbReference type="EC" id="1.14.11.-" evidence="3"/>
<dbReference type="InterPro" id="IPR039994">
    <property type="entry name" value="NO66-like"/>
</dbReference>
<keyword evidence="1 3" id="KW-0479">Metal-binding</keyword>
<organism evidence="5 6">
    <name type="scientific">Quillaja saponaria</name>
    <name type="common">Soap bark tree</name>
    <dbReference type="NCBI Taxonomy" id="32244"/>
    <lineage>
        <taxon>Eukaryota</taxon>
        <taxon>Viridiplantae</taxon>
        <taxon>Streptophyta</taxon>
        <taxon>Embryophyta</taxon>
        <taxon>Tracheophyta</taxon>
        <taxon>Spermatophyta</taxon>
        <taxon>Magnoliopsida</taxon>
        <taxon>eudicotyledons</taxon>
        <taxon>Gunneridae</taxon>
        <taxon>Pentapetalae</taxon>
        <taxon>rosids</taxon>
        <taxon>fabids</taxon>
        <taxon>Fabales</taxon>
        <taxon>Quillajaceae</taxon>
        <taxon>Quillaja</taxon>
    </lineage>
</organism>
<name>A0AAD7VKM2_QUISA</name>